<dbReference type="CDD" id="cd06186">
    <property type="entry name" value="NOX_Duox_like_FAD_NADP"/>
    <property type="match status" value="1"/>
</dbReference>
<evidence type="ECO:0000256" key="7">
    <source>
        <dbReference type="ARBA" id="ARBA00023065"/>
    </source>
</evidence>
<comment type="subcellular location">
    <subcellularLocation>
        <location evidence="1">Membrane</location>
        <topology evidence="1">Multi-pass membrane protein</topology>
    </subcellularLocation>
</comment>
<comment type="caution">
    <text evidence="14">The sequence shown here is derived from an EMBL/GenBank/DDBJ whole genome shotgun (WGS) entry which is preliminary data.</text>
</comment>
<dbReference type="SFLD" id="SFLDS00052">
    <property type="entry name" value="Ferric_Reductase_Domain"/>
    <property type="match status" value="1"/>
</dbReference>
<dbReference type="Pfam" id="PF01794">
    <property type="entry name" value="Ferric_reduct"/>
    <property type="match status" value="1"/>
</dbReference>
<dbReference type="Pfam" id="PF08030">
    <property type="entry name" value="NAD_binding_6"/>
    <property type="match status" value="1"/>
</dbReference>
<keyword evidence="6" id="KW-0560">Oxidoreductase</keyword>
<dbReference type="SFLD" id="SFLDG01168">
    <property type="entry name" value="Ferric_reductase_subgroup_(FRE"/>
    <property type="match status" value="1"/>
</dbReference>
<organism evidence="14 15">
    <name type="scientific">Friedmanniomyces simplex</name>
    <dbReference type="NCBI Taxonomy" id="329884"/>
    <lineage>
        <taxon>Eukaryota</taxon>
        <taxon>Fungi</taxon>
        <taxon>Dikarya</taxon>
        <taxon>Ascomycota</taxon>
        <taxon>Pezizomycotina</taxon>
        <taxon>Dothideomycetes</taxon>
        <taxon>Dothideomycetidae</taxon>
        <taxon>Mycosphaerellales</taxon>
        <taxon>Teratosphaeriaceae</taxon>
        <taxon>Friedmanniomyces</taxon>
    </lineage>
</organism>
<dbReference type="PANTHER" id="PTHR32361:SF23">
    <property type="entry name" value="FERRIC-CHELATE REDUCTASE"/>
    <property type="match status" value="1"/>
</dbReference>
<evidence type="ECO:0008006" key="16">
    <source>
        <dbReference type="Google" id="ProtNLM"/>
    </source>
</evidence>
<evidence type="ECO:0000256" key="8">
    <source>
        <dbReference type="ARBA" id="ARBA00023136"/>
    </source>
</evidence>
<dbReference type="AlphaFoldDB" id="A0A4U0WSU3"/>
<feature type="domain" description="FAD-binding 8" evidence="12">
    <location>
        <begin position="329"/>
        <end position="410"/>
    </location>
</feature>
<feature type="transmembrane region" description="Helical" evidence="10">
    <location>
        <begin position="51"/>
        <end position="72"/>
    </location>
</feature>
<feature type="region of interest" description="Disordered" evidence="9">
    <location>
        <begin position="533"/>
        <end position="557"/>
    </location>
</feature>
<dbReference type="InterPro" id="IPR013130">
    <property type="entry name" value="Fe3_Rdtase_TM_dom"/>
</dbReference>
<evidence type="ECO:0000256" key="9">
    <source>
        <dbReference type="SAM" id="MobiDB-lite"/>
    </source>
</evidence>
<gene>
    <name evidence="14" type="ORF">B0A55_08789</name>
</gene>
<feature type="transmembrane region" description="Helical" evidence="10">
    <location>
        <begin position="195"/>
        <end position="217"/>
    </location>
</feature>
<feature type="transmembrane region" description="Helical" evidence="10">
    <location>
        <begin position="229"/>
        <end position="247"/>
    </location>
</feature>
<dbReference type="InterPro" id="IPR013112">
    <property type="entry name" value="FAD-bd_8"/>
</dbReference>
<dbReference type="InterPro" id="IPR039261">
    <property type="entry name" value="FNR_nucleotide-bd"/>
</dbReference>
<dbReference type="Pfam" id="PF08022">
    <property type="entry name" value="FAD_binding_8"/>
    <property type="match status" value="1"/>
</dbReference>
<feature type="compositionally biased region" description="Basic and acidic residues" evidence="9">
    <location>
        <begin position="533"/>
        <end position="544"/>
    </location>
</feature>
<evidence type="ECO:0000256" key="2">
    <source>
        <dbReference type="ARBA" id="ARBA00022448"/>
    </source>
</evidence>
<keyword evidence="3 10" id="KW-0812">Transmembrane</keyword>
<dbReference type="GO" id="GO:0000293">
    <property type="term" value="F:ferric-chelate reductase activity"/>
    <property type="evidence" value="ECO:0007669"/>
    <property type="project" value="UniProtKB-ARBA"/>
</dbReference>
<feature type="domain" description="Ferric oxidoreductase" evidence="11">
    <location>
        <begin position="159"/>
        <end position="274"/>
    </location>
</feature>
<feature type="non-terminal residue" evidence="14">
    <location>
        <position position="602"/>
    </location>
</feature>
<keyword evidence="4" id="KW-0249">Electron transport</keyword>
<reference evidence="14 15" key="1">
    <citation type="submission" date="2017-03" db="EMBL/GenBank/DDBJ databases">
        <title>Genomes of endolithic fungi from Antarctica.</title>
        <authorList>
            <person name="Coleine C."/>
            <person name="Masonjones S."/>
            <person name="Stajich J.E."/>
        </authorList>
    </citation>
    <scope>NUCLEOTIDE SEQUENCE [LARGE SCALE GENOMIC DNA]</scope>
    <source>
        <strain evidence="14 15">CCFEE 5184</strain>
    </source>
</reference>
<name>A0A4U0WSU3_9PEZI</name>
<evidence type="ECO:0000256" key="3">
    <source>
        <dbReference type="ARBA" id="ARBA00022692"/>
    </source>
</evidence>
<keyword evidence="15" id="KW-1185">Reference proteome</keyword>
<evidence type="ECO:0000259" key="13">
    <source>
        <dbReference type="Pfam" id="PF08030"/>
    </source>
</evidence>
<dbReference type="STRING" id="329884.A0A4U0WSU3"/>
<dbReference type="PANTHER" id="PTHR32361">
    <property type="entry name" value="FERRIC/CUPRIC REDUCTASE TRANSMEMBRANE COMPONENT"/>
    <property type="match status" value="1"/>
</dbReference>
<dbReference type="EMBL" id="NAJQ01000715">
    <property type="protein sequence ID" value="TKA65666.1"/>
    <property type="molecule type" value="Genomic_DNA"/>
</dbReference>
<sequence length="602" mass="67458">MDSMGMHGGPWMPGPVRLRGVRDYQCSQNTTRECEYYQEYWHFWYEADHRFALPTVAFFTSVIVLFAFAHAFQQLAPPSLQRTPIVRWKTAVDRVLSYRVFRIRALNWNSVPVGILLLGLVGTIYFMCMTLVPSPYYWPSTETLNYWGGSPPLATRSVWLSLGCMPFVYLTAGKSNLITAVTGVSHEKLQVFHRWISYAFFVTALIHTFPFIVYNIRTHQMVMQWNTNFDYWTGVVALIAQAWLTFASTSPLRAISYEWFKFSHFLAAPVLMVFLFFHCGYTLSSWDYFIVTGVFFTLSWLHRQLRIYFEHGINNRATISLATNGFVCVRVPTKAVWHVGQHFFVRFMTLGIHAASIHPFTACSLPSQTSLESELVFYIPPRSGLTARLVQQAASRPSSSVRVLLDGPYGGISMQKIQQSPRQLVIAGGSGAGWLLPMMLACLRSNDPVDQEGGTKTSSTMRIVLATRDVATRQWFEQTVRQLLAEQGLSKLPSFIEIELHYTGPGETGAVSEVTSRICEAQDDPEKALDTLRASSDRDSDSEFHSGVGGSLKRSEGRPDMVALVRSEIAAGPSNSQLGVFVCGPLSMQGGVSNAVAFAQVE</sequence>
<keyword evidence="7" id="KW-0406">Ion transport</keyword>
<dbReference type="GO" id="GO:0015677">
    <property type="term" value="P:copper ion import"/>
    <property type="evidence" value="ECO:0007669"/>
    <property type="project" value="TreeGrafter"/>
</dbReference>
<feature type="domain" description="Ferric reductase NAD binding" evidence="13">
    <location>
        <begin position="424"/>
        <end position="596"/>
    </location>
</feature>
<feature type="transmembrane region" description="Helical" evidence="10">
    <location>
        <begin position="158"/>
        <end position="183"/>
    </location>
</feature>
<dbReference type="GO" id="GO:0005886">
    <property type="term" value="C:plasma membrane"/>
    <property type="evidence" value="ECO:0007669"/>
    <property type="project" value="TreeGrafter"/>
</dbReference>
<evidence type="ECO:0000256" key="6">
    <source>
        <dbReference type="ARBA" id="ARBA00023002"/>
    </source>
</evidence>
<evidence type="ECO:0000256" key="1">
    <source>
        <dbReference type="ARBA" id="ARBA00004141"/>
    </source>
</evidence>
<dbReference type="InterPro" id="IPR051410">
    <property type="entry name" value="Ferric/Cupric_Reductase"/>
</dbReference>
<evidence type="ECO:0000256" key="10">
    <source>
        <dbReference type="SAM" id="Phobius"/>
    </source>
</evidence>
<dbReference type="Gene3D" id="3.40.50.80">
    <property type="entry name" value="Nucleotide-binding domain of ferredoxin-NADP reductase (FNR) module"/>
    <property type="match status" value="1"/>
</dbReference>
<dbReference type="InterPro" id="IPR013121">
    <property type="entry name" value="Fe_red_NAD-bd_6"/>
</dbReference>
<proteinExistence type="predicted"/>
<evidence type="ECO:0000259" key="11">
    <source>
        <dbReference type="Pfam" id="PF01794"/>
    </source>
</evidence>
<dbReference type="OrthoDB" id="17725at2759"/>
<protein>
    <recommendedName>
        <fullName evidence="16">FAD-binding FR-type domain-containing protein</fullName>
    </recommendedName>
</protein>
<feature type="transmembrane region" description="Helical" evidence="10">
    <location>
        <begin position="259"/>
        <end position="277"/>
    </location>
</feature>
<evidence type="ECO:0000256" key="4">
    <source>
        <dbReference type="ARBA" id="ARBA00022982"/>
    </source>
</evidence>
<keyword evidence="2" id="KW-0813">Transport</keyword>
<feature type="transmembrane region" description="Helical" evidence="10">
    <location>
        <begin position="111"/>
        <end position="138"/>
    </location>
</feature>
<keyword evidence="8 10" id="KW-0472">Membrane</keyword>
<evidence type="ECO:0000313" key="15">
    <source>
        <dbReference type="Proteomes" id="UP000309340"/>
    </source>
</evidence>
<dbReference type="GO" id="GO:0006826">
    <property type="term" value="P:iron ion transport"/>
    <property type="evidence" value="ECO:0007669"/>
    <property type="project" value="TreeGrafter"/>
</dbReference>
<evidence type="ECO:0000256" key="5">
    <source>
        <dbReference type="ARBA" id="ARBA00022989"/>
    </source>
</evidence>
<evidence type="ECO:0000259" key="12">
    <source>
        <dbReference type="Pfam" id="PF08022"/>
    </source>
</evidence>
<evidence type="ECO:0000313" key="14">
    <source>
        <dbReference type="EMBL" id="TKA65666.1"/>
    </source>
</evidence>
<dbReference type="GO" id="GO:0006879">
    <property type="term" value="P:intracellular iron ion homeostasis"/>
    <property type="evidence" value="ECO:0007669"/>
    <property type="project" value="TreeGrafter"/>
</dbReference>
<dbReference type="Proteomes" id="UP000309340">
    <property type="component" value="Unassembled WGS sequence"/>
</dbReference>
<accession>A0A4U0WSU3</accession>
<keyword evidence="5 10" id="KW-1133">Transmembrane helix</keyword>